<dbReference type="Pfam" id="PF10783">
    <property type="entry name" value="DUF2599"/>
    <property type="match status" value="1"/>
</dbReference>
<keyword evidence="3" id="KW-1185">Reference proteome</keyword>
<protein>
    <submittedName>
        <fullName evidence="2">DUF2599 domain-containing protein</fullName>
    </submittedName>
</protein>
<comment type="caution">
    <text evidence="2">The sequence shown here is derived from an EMBL/GenBank/DDBJ whole genome shotgun (WGS) entry which is preliminary data.</text>
</comment>
<feature type="chain" id="PRO_5045769215" evidence="1">
    <location>
        <begin position="18"/>
        <end position="220"/>
    </location>
</feature>
<proteinExistence type="predicted"/>
<name>A0ABV5X3S8_9MICO</name>
<reference evidence="2 3" key="1">
    <citation type="submission" date="2024-09" db="EMBL/GenBank/DDBJ databases">
        <authorList>
            <person name="Sun Q."/>
            <person name="Mori K."/>
        </authorList>
    </citation>
    <scope>NUCLEOTIDE SEQUENCE [LARGE SCALE GENOMIC DNA]</scope>
    <source>
        <strain evidence="2 3">JCM 11683</strain>
    </source>
</reference>
<dbReference type="InterPro" id="IPR019719">
    <property type="entry name" value="DUF2599"/>
</dbReference>
<accession>A0ABV5X3S8</accession>
<keyword evidence="1" id="KW-0732">Signal</keyword>
<sequence length="220" mass="23359">MIALSLAFSLLATPAMASAQAQSPDTGAVISGVEISGGNLTSKESADGSVDFSFRGPSIETPDELKWEHGLEGGVYAVDSSGEFRLVVSAPEVAGNVVAWAIDGNELKVDTDRPVGSERVNAAAGISLIKSVKRGTEKRKPRYMISPTKVGRFAPSAVHATAGWNEAKRKGVNRPTQGLKEQYVCHPMSKVARLKSTWNIESWRPTVGLPRTLAAACNPK</sequence>
<feature type="signal peptide" evidence="1">
    <location>
        <begin position="1"/>
        <end position="17"/>
    </location>
</feature>
<evidence type="ECO:0000256" key="1">
    <source>
        <dbReference type="SAM" id="SignalP"/>
    </source>
</evidence>
<gene>
    <name evidence="2" type="ORF">ACFFN1_11800</name>
</gene>
<dbReference type="Proteomes" id="UP001589707">
    <property type="component" value="Unassembled WGS sequence"/>
</dbReference>
<evidence type="ECO:0000313" key="2">
    <source>
        <dbReference type="EMBL" id="MFB9777073.1"/>
    </source>
</evidence>
<organism evidence="2 3">
    <name type="scientific">Brevibacterium otitidis</name>
    <dbReference type="NCBI Taxonomy" id="53364"/>
    <lineage>
        <taxon>Bacteria</taxon>
        <taxon>Bacillati</taxon>
        <taxon>Actinomycetota</taxon>
        <taxon>Actinomycetes</taxon>
        <taxon>Micrococcales</taxon>
        <taxon>Brevibacteriaceae</taxon>
        <taxon>Brevibacterium</taxon>
    </lineage>
</organism>
<dbReference type="EMBL" id="JBHMAU010000071">
    <property type="protein sequence ID" value="MFB9777073.1"/>
    <property type="molecule type" value="Genomic_DNA"/>
</dbReference>
<evidence type="ECO:0000313" key="3">
    <source>
        <dbReference type="Proteomes" id="UP001589707"/>
    </source>
</evidence>